<protein>
    <submittedName>
        <fullName evidence="2">Uncharacterized protein</fullName>
    </submittedName>
</protein>
<comment type="caution">
    <text evidence="2">The sequence shown here is derived from an EMBL/GenBank/DDBJ whole genome shotgun (WGS) entry which is preliminary data.</text>
</comment>
<name>A0A7J8F0W3_ROUAE</name>
<organism evidence="2 3">
    <name type="scientific">Rousettus aegyptiacus</name>
    <name type="common">Egyptian fruit bat</name>
    <name type="synonym">Pteropus aegyptiacus</name>
    <dbReference type="NCBI Taxonomy" id="9407"/>
    <lineage>
        <taxon>Eukaryota</taxon>
        <taxon>Metazoa</taxon>
        <taxon>Chordata</taxon>
        <taxon>Craniata</taxon>
        <taxon>Vertebrata</taxon>
        <taxon>Euteleostomi</taxon>
        <taxon>Mammalia</taxon>
        <taxon>Eutheria</taxon>
        <taxon>Laurasiatheria</taxon>
        <taxon>Chiroptera</taxon>
        <taxon>Yinpterochiroptera</taxon>
        <taxon>Pteropodoidea</taxon>
        <taxon>Pteropodidae</taxon>
        <taxon>Rousettinae</taxon>
        <taxon>Rousettus</taxon>
    </lineage>
</organism>
<sequence length="130" mass="13680">MNLSISLLFLLRSSPPPPPLPHRPSAQLLPVFRLLPRLRRNVPPPSIIYCLQTTGSARVMRLGPGGEAAEGGRPGSAQEDGLGSPPSPPAVAPAWPARARALSRLGRKPPPAPSSQRPPAPAGSPRHTRP</sequence>
<dbReference type="Proteomes" id="UP000593571">
    <property type="component" value="Unassembled WGS sequence"/>
</dbReference>
<keyword evidence="3" id="KW-1185">Reference proteome</keyword>
<feature type="compositionally biased region" description="Pro residues" evidence="1">
    <location>
        <begin position="108"/>
        <end position="122"/>
    </location>
</feature>
<feature type="compositionally biased region" description="Gly residues" evidence="1">
    <location>
        <begin position="63"/>
        <end position="74"/>
    </location>
</feature>
<accession>A0A7J8F0W3</accession>
<evidence type="ECO:0000256" key="1">
    <source>
        <dbReference type="SAM" id="MobiDB-lite"/>
    </source>
</evidence>
<feature type="compositionally biased region" description="Low complexity" evidence="1">
    <location>
        <begin position="92"/>
        <end position="104"/>
    </location>
</feature>
<reference evidence="2 3" key="1">
    <citation type="journal article" date="2020" name="Nature">
        <title>Six reference-quality genomes reveal evolution of bat adaptations.</title>
        <authorList>
            <person name="Jebb D."/>
            <person name="Huang Z."/>
            <person name="Pippel M."/>
            <person name="Hughes G.M."/>
            <person name="Lavrichenko K."/>
            <person name="Devanna P."/>
            <person name="Winkler S."/>
            <person name="Jermiin L.S."/>
            <person name="Skirmuntt E.C."/>
            <person name="Katzourakis A."/>
            <person name="Burkitt-Gray L."/>
            <person name="Ray D.A."/>
            <person name="Sullivan K.A.M."/>
            <person name="Roscito J.G."/>
            <person name="Kirilenko B.M."/>
            <person name="Davalos L.M."/>
            <person name="Corthals A.P."/>
            <person name="Power M.L."/>
            <person name="Jones G."/>
            <person name="Ransome R.D."/>
            <person name="Dechmann D.K.N."/>
            <person name="Locatelli A.G."/>
            <person name="Puechmaille S.J."/>
            <person name="Fedrigo O."/>
            <person name="Jarvis E.D."/>
            <person name="Hiller M."/>
            <person name="Vernes S.C."/>
            <person name="Myers E.W."/>
            <person name="Teeling E.C."/>
        </authorList>
    </citation>
    <scope>NUCLEOTIDE SEQUENCE [LARGE SCALE GENOMIC DNA]</scope>
    <source>
        <strain evidence="2">MRouAeg1</strain>
        <tissue evidence="2">Muscle</tissue>
    </source>
</reference>
<gene>
    <name evidence="2" type="ORF">HJG63_012443</name>
</gene>
<dbReference type="EMBL" id="JACASE010000008">
    <property type="protein sequence ID" value="KAF6441303.1"/>
    <property type="molecule type" value="Genomic_DNA"/>
</dbReference>
<proteinExistence type="predicted"/>
<evidence type="ECO:0000313" key="3">
    <source>
        <dbReference type="Proteomes" id="UP000593571"/>
    </source>
</evidence>
<feature type="region of interest" description="Disordered" evidence="1">
    <location>
        <begin position="61"/>
        <end position="130"/>
    </location>
</feature>
<evidence type="ECO:0000313" key="2">
    <source>
        <dbReference type="EMBL" id="KAF6441303.1"/>
    </source>
</evidence>
<dbReference type="AlphaFoldDB" id="A0A7J8F0W3"/>